<sequence>MAYAEPWPSAWFRSPRGSSARHSTKEEGVDDMAPESVSGPAEAVAFLPPGNVSAMPTAGVADLELEFEHAPEVPCQLPKEDDQDDFLPSRRRRKRRVIEDEDVEGGSDTKEAQVATLQTLPGEVPSISRKGESLQSVIMPTQGTPPKAVKRKQVRLEDMFFATKALPNEEATQAAAVAVAAQLRPLKRLRPGRFEEPEAELPQEELQQEEEEEEENCLEEEEAEDDVCEAALAHEADDDTYEADSQCSRESEDSVEDDEDLYRRRKGFLLRKCQEEQSRKRRLQWEFDDVEELRDASDIAAHLGTSTMSTEDRLLWKKRIIDGQRRRSGPGGLRWAPLAGSLGQVPPRDRVEWLETSPAGS</sequence>
<dbReference type="EMBL" id="CAJNNW010035794">
    <property type="protein sequence ID" value="CAE8730077.1"/>
    <property type="molecule type" value="Genomic_DNA"/>
</dbReference>
<gene>
    <name evidence="2" type="ORF">PGLA2088_LOCUS45622</name>
</gene>
<accession>A0A813LFD8</accession>
<feature type="region of interest" description="Disordered" evidence="1">
    <location>
        <begin position="189"/>
        <end position="259"/>
    </location>
</feature>
<feature type="region of interest" description="Disordered" evidence="1">
    <location>
        <begin position="325"/>
        <end position="361"/>
    </location>
</feature>
<reference evidence="2" key="1">
    <citation type="submission" date="2021-02" db="EMBL/GenBank/DDBJ databases">
        <authorList>
            <person name="Dougan E. K."/>
            <person name="Rhodes N."/>
            <person name="Thang M."/>
            <person name="Chan C."/>
        </authorList>
    </citation>
    <scope>NUCLEOTIDE SEQUENCE</scope>
</reference>
<feature type="compositionally biased region" description="Polar residues" evidence="1">
    <location>
        <begin position="133"/>
        <end position="144"/>
    </location>
</feature>
<organism evidence="2 3">
    <name type="scientific">Polarella glacialis</name>
    <name type="common">Dinoflagellate</name>
    <dbReference type="NCBI Taxonomy" id="89957"/>
    <lineage>
        <taxon>Eukaryota</taxon>
        <taxon>Sar</taxon>
        <taxon>Alveolata</taxon>
        <taxon>Dinophyceae</taxon>
        <taxon>Suessiales</taxon>
        <taxon>Suessiaceae</taxon>
        <taxon>Polarella</taxon>
    </lineage>
</organism>
<evidence type="ECO:0000313" key="2">
    <source>
        <dbReference type="EMBL" id="CAE8730077.1"/>
    </source>
</evidence>
<feature type="compositionally biased region" description="Acidic residues" evidence="1">
    <location>
        <begin position="197"/>
        <end position="228"/>
    </location>
</feature>
<evidence type="ECO:0000313" key="3">
    <source>
        <dbReference type="Proteomes" id="UP000626109"/>
    </source>
</evidence>
<dbReference type="Proteomes" id="UP000626109">
    <property type="component" value="Unassembled WGS sequence"/>
</dbReference>
<dbReference type="AlphaFoldDB" id="A0A813LFD8"/>
<feature type="region of interest" description="Disordered" evidence="1">
    <location>
        <begin position="1"/>
        <end position="41"/>
    </location>
</feature>
<protein>
    <submittedName>
        <fullName evidence="2">Uncharacterized protein</fullName>
    </submittedName>
</protein>
<name>A0A813LFD8_POLGL</name>
<proteinExistence type="predicted"/>
<evidence type="ECO:0000256" key="1">
    <source>
        <dbReference type="SAM" id="MobiDB-lite"/>
    </source>
</evidence>
<comment type="caution">
    <text evidence="2">The sequence shown here is derived from an EMBL/GenBank/DDBJ whole genome shotgun (WGS) entry which is preliminary data.</text>
</comment>
<feature type="region of interest" description="Disordered" evidence="1">
    <location>
        <begin position="71"/>
        <end position="150"/>
    </location>
</feature>